<dbReference type="InterPro" id="IPR052700">
    <property type="entry name" value="Carb_kinase_PfkB-like"/>
</dbReference>
<dbReference type="SUPFAM" id="SSF53613">
    <property type="entry name" value="Ribokinase-like"/>
    <property type="match status" value="1"/>
</dbReference>
<evidence type="ECO:0000313" key="5">
    <source>
        <dbReference type="EMBL" id="RCR66605.1"/>
    </source>
</evidence>
<comment type="caution">
    <text evidence="5">The sequence shown here is derived from an EMBL/GenBank/DDBJ whole genome shotgun (WGS) entry which is preliminary data.</text>
</comment>
<evidence type="ECO:0000256" key="3">
    <source>
        <dbReference type="ARBA" id="ARBA00022777"/>
    </source>
</evidence>
<dbReference type="PANTHER" id="PTHR43320">
    <property type="entry name" value="SUGAR KINASE"/>
    <property type="match status" value="1"/>
</dbReference>
<dbReference type="RefSeq" id="WP_114409084.1">
    <property type="nucleotide sequence ID" value="NZ_QOWE01000026.1"/>
</dbReference>
<dbReference type="EMBL" id="QOWE01000026">
    <property type="protein sequence ID" value="RCR66605.1"/>
    <property type="molecule type" value="Genomic_DNA"/>
</dbReference>
<dbReference type="OrthoDB" id="9813569at2"/>
<evidence type="ECO:0000256" key="1">
    <source>
        <dbReference type="ARBA" id="ARBA00010688"/>
    </source>
</evidence>
<reference evidence="5 6" key="1">
    <citation type="submission" date="2018-07" db="EMBL/GenBank/DDBJ databases">
        <title>Genome analysis of Larkinella rosea.</title>
        <authorList>
            <person name="Zhou Z."/>
            <person name="Wang G."/>
        </authorList>
    </citation>
    <scope>NUCLEOTIDE SEQUENCE [LARGE SCALE GENOMIC DNA]</scope>
    <source>
        <strain evidence="6">zzj9</strain>
    </source>
</reference>
<dbReference type="Proteomes" id="UP000253383">
    <property type="component" value="Unassembled WGS sequence"/>
</dbReference>
<dbReference type="Pfam" id="PF00294">
    <property type="entry name" value="PfkB"/>
    <property type="match status" value="1"/>
</dbReference>
<feature type="domain" description="Carbohydrate kinase PfkB" evidence="4">
    <location>
        <begin position="1"/>
        <end position="310"/>
    </location>
</feature>
<dbReference type="CDD" id="cd01166">
    <property type="entry name" value="KdgK"/>
    <property type="match status" value="1"/>
</dbReference>
<dbReference type="PANTHER" id="PTHR43320:SF2">
    <property type="entry name" value="2-DEHYDRO-3-DEOXYGLUCONOKINASE_2-DEHYDRO-3-DEOXYGALACTONOKINASE"/>
    <property type="match status" value="1"/>
</dbReference>
<keyword evidence="3 5" id="KW-0418">Kinase</keyword>
<dbReference type="AlphaFoldDB" id="A0A368JH78"/>
<gene>
    <name evidence="5" type="ORF">DUE52_26405</name>
</gene>
<keyword evidence="2" id="KW-0808">Transferase</keyword>
<name>A0A368JH78_9BACT</name>
<dbReference type="InterPro" id="IPR011611">
    <property type="entry name" value="PfkB_dom"/>
</dbReference>
<dbReference type="GO" id="GO:0016301">
    <property type="term" value="F:kinase activity"/>
    <property type="evidence" value="ECO:0007669"/>
    <property type="project" value="UniProtKB-KW"/>
</dbReference>
<comment type="similarity">
    <text evidence="1">Belongs to the carbohydrate kinase PfkB family.</text>
</comment>
<organism evidence="5 6">
    <name type="scientific">Larkinella punicea</name>
    <dbReference type="NCBI Taxonomy" id="2315727"/>
    <lineage>
        <taxon>Bacteria</taxon>
        <taxon>Pseudomonadati</taxon>
        <taxon>Bacteroidota</taxon>
        <taxon>Cytophagia</taxon>
        <taxon>Cytophagales</taxon>
        <taxon>Spirosomataceae</taxon>
        <taxon>Larkinella</taxon>
    </lineage>
</organism>
<sequence>MKKIVTFGEVMMRLAPPGFAKFTQAHSLNVVYGGTEANVAVSLAYFGCQTAHVTRFPDHALGRAAAATLRYHGVDTSSISFGDGRLGLYFLETGAVSRASQIIYDRYDSAFSLIRPGDFDWETILAGADWFHWSGITPALSQQAADCLQEAIETANRLGVMVSGDIYFRSNLWKYGKRPQDILPALTAGCDLVLGNQENFEELYGVKADSFEDACRKMQIQFPRIQYFTDTERQSLSASHNRLMAKFFDGSKTYSSDVYDITHIVDRIGGGDAYLAGLIYGLLTKNDPQYAVEFGAAASALKHTVEGDANLVSVQEVEAMVGGDKSGRLRR</sequence>
<evidence type="ECO:0000259" key="4">
    <source>
        <dbReference type="Pfam" id="PF00294"/>
    </source>
</evidence>
<proteinExistence type="inferred from homology"/>
<dbReference type="InterPro" id="IPR029056">
    <property type="entry name" value="Ribokinase-like"/>
</dbReference>
<evidence type="ECO:0000313" key="6">
    <source>
        <dbReference type="Proteomes" id="UP000253383"/>
    </source>
</evidence>
<evidence type="ECO:0000256" key="2">
    <source>
        <dbReference type="ARBA" id="ARBA00022679"/>
    </source>
</evidence>
<protein>
    <submittedName>
        <fullName evidence="5">Sugar kinase</fullName>
    </submittedName>
</protein>
<accession>A0A368JH78</accession>
<keyword evidence="6" id="KW-1185">Reference proteome</keyword>
<dbReference type="Gene3D" id="3.40.1190.20">
    <property type="match status" value="1"/>
</dbReference>